<organism evidence="12 13">
    <name type="scientific">Discina gigas</name>
    <dbReference type="NCBI Taxonomy" id="1032678"/>
    <lineage>
        <taxon>Eukaryota</taxon>
        <taxon>Fungi</taxon>
        <taxon>Dikarya</taxon>
        <taxon>Ascomycota</taxon>
        <taxon>Pezizomycotina</taxon>
        <taxon>Pezizomycetes</taxon>
        <taxon>Pezizales</taxon>
        <taxon>Discinaceae</taxon>
        <taxon>Discina</taxon>
    </lineage>
</organism>
<dbReference type="PANTHER" id="PTHR42776">
    <property type="entry name" value="SERINE PEPTIDASE S9 FAMILY MEMBER"/>
    <property type="match status" value="1"/>
</dbReference>
<dbReference type="Pfam" id="PF07676">
    <property type="entry name" value="PD40"/>
    <property type="match status" value="1"/>
</dbReference>
<dbReference type="Gene3D" id="2.120.10.30">
    <property type="entry name" value="TolB, C-terminal domain"/>
    <property type="match status" value="1"/>
</dbReference>
<keyword evidence="6" id="KW-0378">Hydrolase</keyword>
<evidence type="ECO:0000313" key="12">
    <source>
        <dbReference type="EMBL" id="KAL0640753.1"/>
    </source>
</evidence>
<dbReference type="Gene3D" id="3.40.50.1820">
    <property type="entry name" value="alpha/beta hydrolase"/>
    <property type="match status" value="1"/>
</dbReference>
<evidence type="ECO:0000256" key="6">
    <source>
        <dbReference type="ARBA" id="ARBA00022801"/>
    </source>
</evidence>
<evidence type="ECO:0000256" key="4">
    <source>
        <dbReference type="ARBA" id="ARBA00022670"/>
    </source>
</evidence>
<evidence type="ECO:0000256" key="2">
    <source>
        <dbReference type="ARBA" id="ARBA00010040"/>
    </source>
</evidence>
<dbReference type="Pfam" id="PF00326">
    <property type="entry name" value="Peptidase_S9"/>
    <property type="match status" value="1"/>
</dbReference>
<evidence type="ECO:0000256" key="7">
    <source>
        <dbReference type="ARBA" id="ARBA00022825"/>
    </source>
</evidence>
<reference evidence="12 13" key="1">
    <citation type="submission" date="2024-02" db="EMBL/GenBank/DDBJ databases">
        <title>Discinaceae phylogenomics.</title>
        <authorList>
            <person name="Dirks A.C."/>
            <person name="James T.Y."/>
        </authorList>
    </citation>
    <scope>NUCLEOTIDE SEQUENCE [LARGE SCALE GENOMIC DNA]</scope>
    <source>
        <strain evidence="12 13">ACD0624</strain>
    </source>
</reference>
<dbReference type="EMBL" id="JBBBZM010000001">
    <property type="protein sequence ID" value="KAL0640753.1"/>
    <property type="molecule type" value="Genomic_DNA"/>
</dbReference>
<keyword evidence="5 10" id="KW-0732">Signal</keyword>
<dbReference type="Proteomes" id="UP001447188">
    <property type="component" value="Unassembled WGS sequence"/>
</dbReference>
<proteinExistence type="inferred from homology"/>
<evidence type="ECO:0000256" key="9">
    <source>
        <dbReference type="ARBA" id="ARBA00032829"/>
    </source>
</evidence>
<keyword evidence="7" id="KW-0720">Serine protease</keyword>
<dbReference type="PANTHER" id="PTHR42776:SF11">
    <property type="entry name" value="DIPEPTIDYL-PEPTIDASE 5-RELATED"/>
    <property type="match status" value="1"/>
</dbReference>
<evidence type="ECO:0000256" key="10">
    <source>
        <dbReference type="SAM" id="SignalP"/>
    </source>
</evidence>
<name>A0ABR3GXT6_9PEZI</name>
<evidence type="ECO:0000256" key="8">
    <source>
        <dbReference type="ARBA" id="ARBA00023180"/>
    </source>
</evidence>
<keyword evidence="13" id="KW-1185">Reference proteome</keyword>
<sequence length="698" mass="76141">MGIKSWLPAVSLVLGTVSTVTGFTPEDFISAPRRTPATPNGAGTLAFYYVSSYSFKTHKTTGNWNLLDLSTGSNSVVLTSDVSEIVWLSDSTVLYINGTGSAIEGGVELWVADISGKTKSYRAASLPAPLGNLKAVKTSGGVNFVVTGLAYPNGTAYNPELEVKPYSSARVYDSLFVRHWDTYITPQKSAIFSGSLKSTGGVYSSSGGVKNLFYGLEGLETPVGPFGSSSDFDLSSDGNTVAFLSRAPDQDLANTTASYIYVVPHSGSQKPAAINLPSKHWKPEGASANPVFSPDGDSLAYLQQDLNGYESDKNKIYSYDLKSKTYTEFAEGWDRAPGSIAYSKDGKTFLLITEEQGREKVFTLSTSAKSSVEPKAVTGAEHGSVSSAVPLSNDVLLLSATSIVSSTGFSKLNLSTNKTTELLSPNKVDPALKSLSKSSVSDFWFDGAATKVHGWVVRPENFDKNKKYPIAFLIHGGPQGAWVDNWSTRWNPKLFAEQGYVVITINPTGSTGYGQAFEDAIQNNWGGAPYIDLVKGFDYVLKTYPFLDKDRAVALGASYGGYMVNWIQGQDFGRKFKALVTHDGVFSTLNQFTSDELYFPEHDFNGTLWADRANFERWDPAAHIANWSTPHLVIHNDLDYRLPISEGIATFNALQVRGVPSRFLNFPDENHWVLNKENSLVWHNEVFGWINKWSAKKA</sequence>
<evidence type="ECO:0000256" key="1">
    <source>
        <dbReference type="ARBA" id="ARBA00004613"/>
    </source>
</evidence>
<evidence type="ECO:0000259" key="11">
    <source>
        <dbReference type="Pfam" id="PF00326"/>
    </source>
</evidence>
<comment type="caution">
    <text evidence="12">The sequence shown here is derived from an EMBL/GenBank/DDBJ whole genome shotgun (WGS) entry which is preliminary data.</text>
</comment>
<comment type="similarity">
    <text evidence="2">Belongs to the peptidase S9C family.</text>
</comment>
<comment type="subcellular location">
    <subcellularLocation>
        <location evidence="1">Secreted</location>
    </subcellularLocation>
</comment>
<dbReference type="InterPro" id="IPR011659">
    <property type="entry name" value="WD40"/>
</dbReference>
<keyword evidence="3" id="KW-0964">Secreted</keyword>
<dbReference type="SUPFAM" id="SSF53474">
    <property type="entry name" value="alpha/beta-Hydrolases"/>
    <property type="match status" value="1"/>
</dbReference>
<dbReference type="InterPro" id="IPR011042">
    <property type="entry name" value="6-blade_b-propeller_TolB-like"/>
</dbReference>
<dbReference type="InterPro" id="IPR029058">
    <property type="entry name" value="AB_hydrolase_fold"/>
</dbReference>
<protein>
    <recommendedName>
        <fullName evidence="9">Dipeptidyl-peptidase V</fullName>
    </recommendedName>
</protein>
<evidence type="ECO:0000256" key="5">
    <source>
        <dbReference type="ARBA" id="ARBA00022729"/>
    </source>
</evidence>
<keyword evidence="8" id="KW-0325">Glycoprotein</keyword>
<dbReference type="InterPro" id="IPR001375">
    <property type="entry name" value="Peptidase_S9_cat"/>
</dbReference>
<feature type="signal peptide" evidence="10">
    <location>
        <begin position="1"/>
        <end position="22"/>
    </location>
</feature>
<keyword evidence="4" id="KW-0645">Protease</keyword>
<accession>A0ABR3GXT6</accession>
<evidence type="ECO:0000313" key="13">
    <source>
        <dbReference type="Proteomes" id="UP001447188"/>
    </source>
</evidence>
<evidence type="ECO:0000256" key="3">
    <source>
        <dbReference type="ARBA" id="ARBA00022525"/>
    </source>
</evidence>
<feature type="domain" description="Peptidase S9 prolyl oligopeptidase catalytic" evidence="11">
    <location>
        <begin position="486"/>
        <end position="695"/>
    </location>
</feature>
<gene>
    <name evidence="12" type="primary">dpp5_1</name>
    <name evidence="12" type="ORF">Q9L58_000059</name>
</gene>
<dbReference type="SUPFAM" id="SSF82171">
    <property type="entry name" value="DPP6 N-terminal domain-like"/>
    <property type="match status" value="1"/>
</dbReference>
<feature type="chain" id="PRO_5046420917" description="Dipeptidyl-peptidase V" evidence="10">
    <location>
        <begin position="23"/>
        <end position="698"/>
    </location>
</feature>